<dbReference type="OrthoDB" id="118154at2759"/>
<dbReference type="Proteomes" id="UP000053237">
    <property type="component" value="Unassembled WGS sequence"/>
</dbReference>
<protein>
    <submittedName>
        <fullName evidence="2">Uncharacterized protein</fullName>
    </submittedName>
</protein>
<dbReference type="InParanoid" id="A0A024GUA9"/>
<feature type="compositionally biased region" description="Polar residues" evidence="1">
    <location>
        <begin position="292"/>
        <end position="305"/>
    </location>
</feature>
<dbReference type="EMBL" id="CAIX01000450">
    <property type="protein sequence ID" value="CCI50326.1"/>
    <property type="molecule type" value="Genomic_DNA"/>
</dbReference>
<name>A0A024GUA9_9STRA</name>
<organism evidence="2 3">
    <name type="scientific">Albugo candida</name>
    <dbReference type="NCBI Taxonomy" id="65357"/>
    <lineage>
        <taxon>Eukaryota</taxon>
        <taxon>Sar</taxon>
        <taxon>Stramenopiles</taxon>
        <taxon>Oomycota</taxon>
        <taxon>Peronosporomycetes</taxon>
        <taxon>Albuginales</taxon>
        <taxon>Albuginaceae</taxon>
        <taxon>Albugo</taxon>
    </lineage>
</organism>
<evidence type="ECO:0000313" key="2">
    <source>
        <dbReference type="EMBL" id="CCI50326.1"/>
    </source>
</evidence>
<dbReference type="PANTHER" id="PTHR21514:SF0">
    <property type="entry name" value="AP-4 COMPLEX ACCESSORY SUBUNIT TEPSIN"/>
    <property type="match status" value="1"/>
</dbReference>
<feature type="compositionally biased region" description="Basic and acidic residues" evidence="1">
    <location>
        <begin position="48"/>
        <end position="60"/>
    </location>
</feature>
<feature type="region of interest" description="Disordered" evidence="1">
    <location>
        <begin position="1"/>
        <end position="60"/>
    </location>
</feature>
<dbReference type="InterPro" id="IPR039273">
    <property type="entry name" value="TEPSIN"/>
</dbReference>
<dbReference type="PANTHER" id="PTHR21514">
    <property type="entry name" value="AP-4 COMPLEX ACCESSORY SUBUNIT TEPSIN"/>
    <property type="match status" value="1"/>
</dbReference>
<proteinExistence type="predicted"/>
<accession>A0A024GUA9</accession>
<reference evidence="2 3" key="1">
    <citation type="submission" date="2012-05" db="EMBL/GenBank/DDBJ databases">
        <title>Recombination and specialization in a pathogen metapopulation.</title>
        <authorList>
            <person name="Gardiner A."/>
            <person name="Kemen E."/>
            <person name="Schultz-Larsen T."/>
            <person name="MacLean D."/>
            <person name="Van Oosterhout C."/>
            <person name="Jones J.D.G."/>
        </authorList>
    </citation>
    <scope>NUCLEOTIDE SEQUENCE [LARGE SCALE GENOMIC DNA]</scope>
    <source>
        <strain evidence="2 3">Ac Nc2</strain>
    </source>
</reference>
<feature type="compositionally biased region" description="Basic and acidic residues" evidence="1">
    <location>
        <begin position="306"/>
        <end position="315"/>
    </location>
</feature>
<keyword evidence="3" id="KW-1185">Reference proteome</keyword>
<dbReference type="GO" id="GO:0032588">
    <property type="term" value="C:trans-Golgi network membrane"/>
    <property type="evidence" value="ECO:0007669"/>
    <property type="project" value="TreeGrafter"/>
</dbReference>
<feature type="region of interest" description="Disordered" evidence="1">
    <location>
        <begin position="226"/>
        <end position="253"/>
    </location>
</feature>
<feature type="region of interest" description="Disordered" evidence="1">
    <location>
        <begin position="291"/>
        <end position="315"/>
    </location>
</feature>
<evidence type="ECO:0000256" key="1">
    <source>
        <dbReference type="SAM" id="MobiDB-lite"/>
    </source>
</evidence>
<sequence>MQSNSINGFAHNAGEQRYQLPPNAPSRVGNHPNNTQNSTMNLHSTPRKRFEARNRQESSDITKDRAIAPLRSPFQTSRIPSAYESQAARWKIGFQKASNESYRAQNVGIEAPLVSELCSSIGSSSFPPREVVQKLLRNLNIIDHEYLCEQLDEKLQDVIWQVQAKALSVIDALIKSKERAFYERYYARRIHLVLVLKQSRKDMLRVRAEKVHNALRLALERLETEGDDESIEQTQLERELQEDDCDSKLQEPTEEVQRSVCASQLGWSPAASVVGGPSFLAMTDERSKQLCIDTNSQNGPSATENRGSEAEREPKSPCAFSFLTETTKKSPDVFDTLALPNITKNNSPKESNDPFAAFDDIVNSEQIIDTEEKDEDDNTVHGDQTPLFAGTELDDVSREVILEAEVPPGPIGLVLDDTILEMAVIARFISLPSGAKGMLELHPALCPGCKLVFINSIDVQEKSLDEIGQILAQLATTPKVFRFRKYIVHGRTANPATMAVPYVPPPFSLADADSTENDESRDGDSHLTRLYSYQDELEAVEGTVDELMSSELLSRDVRNRLAQIHGIVEKILTEKVDSVIFGPDTSAKLDTIRAVRSNLVKKADDLIQRIQNKIAEIDQERTCAPSMQNASDIYNLEDVGHALMPETQRDSLHSILGQAPSPCRDNASAFSFLACESTDATDDQSMMQSTSPTAFNFMCSRNDDTTEQASSAFSFITN</sequence>
<dbReference type="AlphaFoldDB" id="A0A024GUA9"/>
<comment type="caution">
    <text evidence="2">The sequence shown here is derived from an EMBL/GenBank/DDBJ whole genome shotgun (WGS) entry which is preliminary data.</text>
</comment>
<gene>
    <name evidence="2" type="ORF">BN9_119930</name>
</gene>
<evidence type="ECO:0000313" key="3">
    <source>
        <dbReference type="Proteomes" id="UP000053237"/>
    </source>
</evidence>
<feature type="compositionally biased region" description="Polar residues" evidence="1">
    <location>
        <begin position="31"/>
        <end position="44"/>
    </location>
</feature>